<evidence type="ECO:0000256" key="2">
    <source>
        <dbReference type="ARBA" id="ARBA00022723"/>
    </source>
</evidence>
<feature type="domain" description="C2H2-type" evidence="10">
    <location>
        <begin position="613"/>
        <end position="637"/>
    </location>
</feature>
<feature type="domain" description="C2H2-type" evidence="10">
    <location>
        <begin position="398"/>
        <end position="428"/>
    </location>
</feature>
<dbReference type="EMBL" id="CAJPIZ010004183">
    <property type="protein sequence ID" value="CAG2107253.1"/>
    <property type="molecule type" value="Genomic_DNA"/>
</dbReference>
<dbReference type="AlphaFoldDB" id="A0A7R9KP71"/>
<dbReference type="SUPFAM" id="SSF57667">
    <property type="entry name" value="beta-beta-alpha zinc fingers"/>
    <property type="match status" value="1"/>
</dbReference>
<dbReference type="InterPro" id="IPR036236">
    <property type="entry name" value="Znf_C2H2_sf"/>
</dbReference>
<dbReference type="Proteomes" id="UP000759131">
    <property type="component" value="Unassembled WGS sequence"/>
</dbReference>
<feature type="domain" description="C2H2-type" evidence="10">
    <location>
        <begin position="430"/>
        <end position="461"/>
    </location>
</feature>
<feature type="domain" description="C2H2-type" evidence="10">
    <location>
        <begin position="570"/>
        <end position="600"/>
    </location>
</feature>
<evidence type="ECO:0000256" key="7">
    <source>
        <dbReference type="ARBA" id="ARBA00023242"/>
    </source>
</evidence>
<keyword evidence="6" id="KW-0804">Transcription</keyword>
<dbReference type="OrthoDB" id="6537512at2759"/>
<feature type="region of interest" description="Disordered" evidence="9">
    <location>
        <begin position="194"/>
        <end position="253"/>
    </location>
</feature>
<evidence type="ECO:0000259" key="10">
    <source>
        <dbReference type="PROSITE" id="PS50157"/>
    </source>
</evidence>
<dbReference type="InterPro" id="IPR013087">
    <property type="entry name" value="Znf_C2H2_type"/>
</dbReference>
<dbReference type="GO" id="GO:0005634">
    <property type="term" value="C:nucleus"/>
    <property type="evidence" value="ECO:0007669"/>
    <property type="project" value="UniProtKB-SubCell"/>
</dbReference>
<comment type="subcellular location">
    <subcellularLocation>
        <location evidence="1">Nucleus</location>
    </subcellularLocation>
</comment>
<evidence type="ECO:0000256" key="1">
    <source>
        <dbReference type="ARBA" id="ARBA00004123"/>
    </source>
</evidence>
<name>A0A7R9KP71_9ACAR</name>
<feature type="compositionally biased region" description="Low complexity" evidence="9">
    <location>
        <begin position="233"/>
        <end position="243"/>
    </location>
</feature>
<feature type="domain" description="C2H2-type" evidence="10">
    <location>
        <begin position="516"/>
        <end position="545"/>
    </location>
</feature>
<dbReference type="Pfam" id="PF00096">
    <property type="entry name" value="zf-C2H2"/>
    <property type="match status" value="3"/>
</dbReference>
<feature type="region of interest" description="Disordered" evidence="9">
    <location>
        <begin position="323"/>
        <end position="343"/>
    </location>
</feature>
<dbReference type="PANTHER" id="PTHR46179">
    <property type="entry name" value="ZINC FINGER PROTEIN"/>
    <property type="match status" value="1"/>
</dbReference>
<reference evidence="11" key="1">
    <citation type="submission" date="2020-11" db="EMBL/GenBank/DDBJ databases">
        <authorList>
            <person name="Tran Van P."/>
        </authorList>
    </citation>
    <scope>NUCLEOTIDE SEQUENCE</scope>
</reference>
<protein>
    <recommendedName>
        <fullName evidence="10">C2H2-type domain-containing protein</fullName>
    </recommendedName>
</protein>
<keyword evidence="2" id="KW-0479">Metal-binding</keyword>
<sequence>MLPFIDRKTQCLTDWCPQRHRRRSPPETTVLWICFSDKCLCICSHSLTYESIIESFVRQKSFKCHYDGCDKGFATQSRLDSHISRRHAVEDNTQSGEPIGESSHVRHQSLSEALDDRQQIPSISTTETSLPLTITTTTTTSSADSQSVDIKYNNLITSCDAGDQSRSRAPNGRQHMPTITTTSLSLQPLIITTSTSRPDRNSSDITDQSMSTATDVSAQKPEITDTGPTVSAPTIITTTTSSPDSQLVDITSDNDSDSDIELIGRVPAPKRPARNRSPVDIKLSLINYKPLVPNIVNKAPETDIKVTSAGNELNRDFAPGVQKVRRRESPAEPRAVATNTTTTSVRPKKWLECPNTGCGKKFPANNSLHKHLERRCKWRPPGVGEPVTTTDRPSAAVHECPDCRHTFKKRRQLHRHRQQRRCQSGEPLVNPCPRADCDKTFNTRKQLQQHLKYGHRKCDKPPAVNPVGQPVTTAVSSSAAVINQCPECWQTFKKPRQLYRHRQLRCQPGASELVANLCPRADCGKTFTNRRLLHKHVKNHRKYDKPKPLIVNRPPMLETREVITCSPMRYLCRHVGCHQGFTDQQLLYAHVQAVHVSAALYDPSASVHPADRHRCSRCDNTFVSMRALQDHQMLAHR</sequence>
<evidence type="ECO:0000256" key="6">
    <source>
        <dbReference type="ARBA" id="ARBA00023163"/>
    </source>
</evidence>
<dbReference type="EMBL" id="OC858758">
    <property type="protein sequence ID" value="CAD7626823.1"/>
    <property type="molecule type" value="Genomic_DNA"/>
</dbReference>
<organism evidence="11">
    <name type="scientific">Medioppia subpectinata</name>
    <dbReference type="NCBI Taxonomy" id="1979941"/>
    <lineage>
        <taxon>Eukaryota</taxon>
        <taxon>Metazoa</taxon>
        <taxon>Ecdysozoa</taxon>
        <taxon>Arthropoda</taxon>
        <taxon>Chelicerata</taxon>
        <taxon>Arachnida</taxon>
        <taxon>Acari</taxon>
        <taxon>Acariformes</taxon>
        <taxon>Sarcoptiformes</taxon>
        <taxon>Oribatida</taxon>
        <taxon>Brachypylina</taxon>
        <taxon>Oppioidea</taxon>
        <taxon>Oppiidae</taxon>
        <taxon>Medioppia</taxon>
    </lineage>
</organism>
<evidence type="ECO:0000256" key="5">
    <source>
        <dbReference type="ARBA" id="ARBA00023015"/>
    </source>
</evidence>
<feature type="compositionally biased region" description="Polar residues" evidence="9">
    <location>
        <begin position="203"/>
        <end position="217"/>
    </location>
</feature>
<evidence type="ECO:0000313" key="11">
    <source>
        <dbReference type="EMBL" id="CAD7626823.1"/>
    </source>
</evidence>
<keyword evidence="7" id="KW-0539">Nucleus</keyword>
<dbReference type="PANTHER" id="PTHR46179:SF13">
    <property type="entry name" value="C2H2-TYPE DOMAIN-CONTAINING PROTEIN"/>
    <property type="match status" value="1"/>
</dbReference>
<accession>A0A7R9KP71</accession>
<keyword evidence="3 8" id="KW-0863">Zinc-finger</keyword>
<feature type="domain" description="C2H2-type" evidence="10">
    <location>
        <begin position="62"/>
        <end position="92"/>
    </location>
</feature>
<evidence type="ECO:0000256" key="4">
    <source>
        <dbReference type="ARBA" id="ARBA00022833"/>
    </source>
</evidence>
<keyword evidence="4" id="KW-0862">Zinc</keyword>
<evidence type="ECO:0000256" key="9">
    <source>
        <dbReference type="SAM" id="MobiDB-lite"/>
    </source>
</evidence>
<feature type="region of interest" description="Disordered" evidence="9">
    <location>
        <begin position="89"/>
        <end position="126"/>
    </location>
</feature>
<dbReference type="GO" id="GO:0006357">
    <property type="term" value="P:regulation of transcription by RNA polymerase II"/>
    <property type="evidence" value="ECO:0007669"/>
    <property type="project" value="TreeGrafter"/>
</dbReference>
<keyword evidence="5" id="KW-0805">Transcription regulation</keyword>
<dbReference type="Gene3D" id="3.30.160.60">
    <property type="entry name" value="Classic Zinc Finger"/>
    <property type="match status" value="4"/>
</dbReference>
<keyword evidence="12" id="KW-1185">Reference proteome</keyword>
<feature type="domain" description="C2H2-type" evidence="10">
    <location>
        <begin position="351"/>
        <end position="380"/>
    </location>
</feature>
<evidence type="ECO:0000256" key="8">
    <source>
        <dbReference type="PROSITE-ProRule" id="PRU00042"/>
    </source>
</evidence>
<dbReference type="SMART" id="SM00355">
    <property type="entry name" value="ZnF_C2H2"/>
    <property type="match status" value="8"/>
</dbReference>
<proteinExistence type="predicted"/>
<dbReference type="PROSITE" id="PS00028">
    <property type="entry name" value="ZINC_FINGER_C2H2_1"/>
    <property type="match status" value="5"/>
</dbReference>
<evidence type="ECO:0000256" key="3">
    <source>
        <dbReference type="ARBA" id="ARBA00022771"/>
    </source>
</evidence>
<evidence type="ECO:0000313" key="12">
    <source>
        <dbReference type="Proteomes" id="UP000759131"/>
    </source>
</evidence>
<dbReference type="GO" id="GO:0008270">
    <property type="term" value="F:zinc ion binding"/>
    <property type="evidence" value="ECO:0007669"/>
    <property type="project" value="UniProtKB-KW"/>
</dbReference>
<gene>
    <name evidence="11" type="ORF">OSB1V03_LOCUS7255</name>
</gene>
<dbReference type="PROSITE" id="PS50157">
    <property type="entry name" value="ZINC_FINGER_C2H2_2"/>
    <property type="match status" value="7"/>
</dbReference>
<dbReference type="InterPro" id="IPR051061">
    <property type="entry name" value="Zinc_finger_trans_reg"/>
</dbReference>